<evidence type="ECO:0000313" key="2">
    <source>
        <dbReference type="WBParaSite" id="JU765_v2.g1758.t1"/>
    </source>
</evidence>
<dbReference type="WBParaSite" id="JU765_v2.g1758.t1">
    <property type="protein sequence ID" value="JU765_v2.g1758.t1"/>
    <property type="gene ID" value="JU765_v2.g1758"/>
</dbReference>
<reference evidence="2" key="1">
    <citation type="submission" date="2022-11" db="UniProtKB">
        <authorList>
            <consortium name="WormBaseParasite"/>
        </authorList>
    </citation>
    <scope>IDENTIFICATION</scope>
</reference>
<accession>A0AC34QM38</accession>
<evidence type="ECO:0000313" key="1">
    <source>
        <dbReference type="Proteomes" id="UP000887576"/>
    </source>
</evidence>
<sequence>MEIPEDYIYLDHNATTPMRPETIAEIQKALHVHGNPSSSHLLGQKSKELLKGYRKMVGDAFNVEPEFVVFTSGGTETNNTVIRLSVDRFLELGNNMKPVVFTSKMEHPSILNCLENLATNDIIEVKYFPINENGIVEYQNISNELLPRTALVTIMFANNETGVIQPVNDIFDHFKRKAIENGVTFQPIFHTDASQIIGRVPLPTPFAFDLMTVTGHKFGGPCSGALIATNNETIKALKRHPLFFGGGQEFGIRSGTENLPMIAGLAAAIKAAVENVADFDFVQELRNYFEKELEEKFNAKSFFETSPRLPNTASIVFPDLKITASELLEKCNTVFAASTGAACHANTVMASPCLVACGRTTEEAIRTVRFSLGQENTKSQIDKVVTTLNEQFSSLKT</sequence>
<proteinExistence type="predicted"/>
<protein>
    <submittedName>
        <fullName evidence="2">Aminotransferase class V domain-containing protein</fullName>
    </submittedName>
</protein>
<organism evidence="1 2">
    <name type="scientific">Panagrolaimus sp. JU765</name>
    <dbReference type="NCBI Taxonomy" id="591449"/>
    <lineage>
        <taxon>Eukaryota</taxon>
        <taxon>Metazoa</taxon>
        <taxon>Ecdysozoa</taxon>
        <taxon>Nematoda</taxon>
        <taxon>Chromadorea</taxon>
        <taxon>Rhabditida</taxon>
        <taxon>Tylenchina</taxon>
        <taxon>Panagrolaimomorpha</taxon>
        <taxon>Panagrolaimoidea</taxon>
        <taxon>Panagrolaimidae</taxon>
        <taxon>Panagrolaimus</taxon>
    </lineage>
</organism>
<name>A0AC34QM38_9BILA</name>
<dbReference type="Proteomes" id="UP000887576">
    <property type="component" value="Unplaced"/>
</dbReference>